<protein>
    <submittedName>
        <fullName evidence="1">Uncharacterized protein</fullName>
    </submittedName>
</protein>
<comment type="caution">
    <text evidence="1">The sequence shown here is derived from an EMBL/GenBank/DDBJ whole genome shotgun (WGS) entry which is preliminary data.</text>
</comment>
<name>A0ABN9YCA0_9DINO</name>
<gene>
    <name evidence="1" type="ORF">PCOR1329_LOCUS84099</name>
</gene>
<feature type="non-terminal residue" evidence="1">
    <location>
        <position position="1"/>
    </location>
</feature>
<dbReference type="Proteomes" id="UP001189429">
    <property type="component" value="Unassembled WGS sequence"/>
</dbReference>
<sequence>TISELMRDFSIEEQKRISKGSATFARDTFCEITKGAPVIVNHVRDEAGMRARSFTEGVGPELRRGRYSEVLNHSISVSAGGVTLRWFTELQALERKDHQTLAA</sequence>
<feature type="non-terminal residue" evidence="1">
    <location>
        <position position="103"/>
    </location>
</feature>
<evidence type="ECO:0000313" key="2">
    <source>
        <dbReference type="Proteomes" id="UP001189429"/>
    </source>
</evidence>
<accession>A0ABN9YCA0</accession>
<dbReference type="EMBL" id="CAUYUJ010022256">
    <property type="protein sequence ID" value="CAK0909769.1"/>
    <property type="molecule type" value="Genomic_DNA"/>
</dbReference>
<evidence type="ECO:0000313" key="1">
    <source>
        <dbReference type="EMBL" id="CAK0909769.1"/>
    </source>
</evidence>
<keyword evidence="2" id="KW-1185">Reference proteome</keyword>
<proteinExistence type="predicted"/>
<reference evidence="1" key="1">
    <citation type="submission" date="2023-10" db="EMBL/GenBank/DDBJ databases">
        <authorList>
            <person name="Chen Y."/>
            <person name="Shah S."/>
            <person name="Dougan E. K."/>
            <person name="Thang M."/>
            <person name="Chan C."/>
        </authorList>
    </citation>
    <scope>NUCLEOTIDE SEQUENCE [LARGE SCALE GENOMIC DNA]</scope>
</reference>
<organism evidence="1 2">
    <name type="scientific">Prorocentrum cordatum</name>
    <dbReference type="NCBI Taxonomy" id="2364126"/>
    <lineage>
        <taxon>Eukaryota</taxon>
        <taxon>Sar</taxon>
        <taxon>Alveolata</taxon>
        <taxon>Dinophyceae</taxon>
        <taxon>Prorocentrales</taxon>
        <taxon>Prorocentraceae</taxon>
        <taxon>Prorocentrum</taxon>
    </lineage>
</organism>